<dbReference type="KEGG" id="kme:H0A61_01526"/>
<proteinExistence type="inferred from homology"/>
<protein>
    <submittedName>
        <fullName evidence="3">Omega-amidase YafV</fullName>
        <ecNumber evidence="3">3.5.1.3</ecNumber>
    </submittedName>
</protein>
<dbReference type="GO" id="GO:0050152">
    <property type="term" value="F:omega-amidase activity"/>
    <property type="evidence" value="ECO:0007669"/>
    <property type="project" value="UniProtKB-EC"/>
</dbReference>
<keyword evidence="3" id="KW-0378">Hydrolase</keyword>
<dbReference type="SUPFAM" id="SSF56317">
    <property type="entry name" value="Carbon-nitrogen hydrolase"/>
    <property type="match status" value="1"/>
</dbReference>
<dbReference type="Gene3D" id="3.60.110.10">
    <property type="entry name" value="Carbon-nitrogen hydrolase"/>
    <property type="match status" value="1"/>
</dbReference>
<dbReference type="InterPro" id="IPR036526">
    <property type="entry name" value="C-N_Hydrolase_sf"/>
</dbReference>
<dbReference type="AlphaFoldDB" id="A0A8A0RP22"/>
<dbReference type="Proteomes" id="UP000662904">
    <property type="component" value="Chromosome"/>
</dbReference>
<reference evidence="3" key="1">
    <citation type="submission" date="2020-07" db="EMBL/GenBank/DDBJ databases">
        <title>Koleobacter methoxysyntrophicus gen. nov., sp. nov., a novel anaerobic bacterium isolated from deep subsurface oil field and proposal of Koleobacterales ord. nov. in the phylum Firmicutes.</title>
        <authorList>
            <person name="Sakamoto S."/>
            <person name="Tamaki H."/>
        </authorList>
    </citation>
    <scope>NUCLEOTIDE SEQUENCE</scope>
    <source>
        <strain evidence="3">NRmbB1</strain>
    </source>
</reference>
<organism evidence="3 4">
    <name type="scientific">Koleobacter methoxysyntrophicus</name>
    <dbReference type="NCBI Taxonomy" id="2751313"/>
    <lineage>
        <taxon>Bacteria</taxon>
        <taxon>Bacillati</taxon>
        <taxon>Bacillota</taxon>
        <taxon>Clostridia</taxon>
        <taxon>Koleobacterales</taxon>
        <taxon>Koleobacteraceae</taxon>
        <taxon>Koleobacter</taxon>
    </lineage>
</organism>
<accession>A0A8A0RP22</accession>
<dbReference type="PANTHER" id="PTHR23088:SF27">
    <property type="entry name" value="DEAMINATED GLUTATHIONE AMIDASE"/>
    <property type="match status" value="1"/>
</dbReference>
<evidence type="ECO:0000313" key="4">
    <source>
        <dbReference type="Proteomes" id="UP000662904"/>
    </source>
</evidence>
<dbReference type="PANTHER" id="PTHR23088">
    <property type="entry name" value="NITRILASE-RELATED"/>
    <property type="match status" value="1"/>
</dbReference>
<dbReference type="EMBL" id="CP059066">
    <property type="protein sequence ID" value="QSQ09167.1"/>
    <property type="molecule type" value="Genomic_DNA"/>
</dbReference>
<evidence type="ECO:0000256" key="1">
    <source>
        <dbReference type="ARBA" id="ARBA00010613"/>
    </source>
</evidence>
<gene>
    <name evidence="3" type="primary">yafV_2</name>
    <name evidence="3" type="ORF">H0A61_01526</name>
</gene>
<sequence length="260" mass="29535">MKISLLQMDVILGHPSENRQKVEKMFRQTIEDAPDVIVLPETWNTGFFPENVKELADLQGEPSCSLLSELAGEYKVNIIGGSIADNEKGKVYNTNYVFDRNGRMISKYRKIHLFSPSGEHNFFEHGDEISVYEIDGVKAATIICYDLRFVELVRTLALEGIQILFVPAEWSHHRLEHWKTLLKARAVENQMFVVAVNGVGKAKELKFCGNSMIIDPWGEVVACAGEEEGVITGEIDLSIIHDIRERINVFRDRRPGIYKI</sequence>
<feature type="domain" description="CN hydrolase" evidence="2">
    <location>
        <begin position="1"/>
        <end position="237"/>
    </location>
</feature>
<dbReference type="CDD" id="cd07583">
    <property type="entry name" value="nitrilase_5"/>
    <property type="match status" value="1"/>
</dbReference>
<dbReference type="PROSITE" id="PS50263">
    <property type="entry name" value="CN_HYDROLASE"/>
    <property type="match status" value="1"/>
</dbReference>
<keyword evidence="4" id="KW-1185">Reference proteome</keyword>
<dbReference type="RefSeq" id="WP_206706527.1">
    <property type="nucleotide sequence ID" value="NZ_CP059066.1"/>
</dbReference>
<evidence type="ECO:0000259" key="2">
    <source>
        <dbReference type="PROSITE" id="PS50263"/>
    </source>
</evidence>
<evidence type="ECO:0000313" key="3">
    <source>
        <dbReference type="EMBL" id="QSQ09167.1"/>
    </source>
</evidence>
<name>A0A8A0RP22_9FIRM</name>
<comment type="similarity">
    <text evidence="1">Belongs to the carbon-nitrogen hydrolase superfamily. NIT1/NIT2 family.</text>
</comment>
<dbReference type="InterPro" id="IPR003010">
    <property type="entry name" value="C-N_Hydrolase"/>
</dbReference>
<dbReference type="EC" id="3.5.1.3" evidence="3"/>
<dbReference type="Pfam" id="PF00795">
    <property type="entry name" value="CN_hydrolase"/>
    <property type="match status" value="1"/>
</dbReference>